<evidence type="ECO:0000313" key="1">
    <source>
        <dbReference type="EMBL" id="KAL3308406.1"/>
    </source>
</evidence>
<dbReference type="Proteomes" id="UP001626550">
    <property type="component" value="Unassembled WGS sequence"/>
</dbReference>
<comment type="caution">
    <text evidence="1">The sequence shown here is derived from an EMBL/GenBank/DDBJ whole genome shotgun (WGS) entry which is preliminary data.</text>
</comment>
<organism evidence="1 2">
    <name type="scientific">Cichlidogyrus casuarinus</name>
    <dbReference type="NCBI Taxonomy" id="1844966"/>
    <lineage>
        <taxon>Eukaryota</taxon>
        <taxon>Metazoa</taxon>
        <taxon>Spiralia</taxon>
        <taxon>Lophotrochozoa</taxon>
        <taxon>Platyhelminthes</taxon>
        <taxon>Monogenea</taxon>
        <taxon>Monopisthocotylea</taxon>
        <taxon>Dactylogyridea</taxon>
        <taxon>Ancyrocephalidae</taxon>
        <taxon>Cichlidogyrus</taxon>
    </lineage>
</organism>
<name>A0ABD2PRN2_9PLAT</name>
<reference evidence="1 2" key="1">
    <citation type="submission" date="2024-11" db="EMBL/GenBank/DDBJ databases">
        <title>Adaptive evolution of stress response genes in parasites aligns with host niche diversity.</title>
        <authorList>
            <person name="Hahn C."/>
            <person name="Resl P."/>
        </authorList>
    </citation>
    <scope>NUCLEOTIDE SEQUENCE [LARGE SCALE GENOMIC DNA]</scope>
    <source>
        <strain evidence="1">EGGRZ-B1_66</strain>
        <tissue evidence="1">Body</tissue>
    </source>
</reference>
<proteinExistence type="predicted"/>
<sequence>MHHTENWNLSTFACEPHPRKMQSITPQIVLDLPSEEERIRNGHSALIPVIHEEDTFSSGSKDSLTGDPRGLLPIYRPSIESQDSNKYHIPINSSLVSGTNKVKPKPKYPVFEDDGDIFRLLRESDVALNERRYRRRVHRERVEKEAIKSQLSPLVSSE</sequence>
<gene>
    <name evidence="1" type="ORF">Ciccas_013064</name>
</gene>
<dbReference type="EMBL" id="JBJKFK010005297">
    <property type="protein sequence ID" value="KAL3308406.1"/>
    <property type="molecule type" value="Genomic_DNA"/>
</dbReference>
<evidence type="ECO:0000313" key="2">
    <source>
        <dbReference type="Proteomes" id="UP001626550"/>
    </source>
</evidence>
<keyword evidence="2" id="KW-1185">Reference proteome</keyword>
<protein>
    <submittedName>
        <fullName evidence="1">Uncharacterized protein</fullName>
    </submittedName>
</protein>
<dbReference type="AlphaFoldDB" id="A0ABD2PRN2"/>
<accession>A0ABD2PRN2</accession>